<dbReference type="EMBL" id="CAJVQB010032793">
    <property type="protein sequence ID" value="CAG8818820.1"/>
    <property type="molecule type" value="Genomic_DNA"/>
</dbReference>
<sequence>DYPQASDDLLRSLGYCTKSWARAFTSRYFTASVQSTSCNKGKNSTLKHLFGNLSLSLCELFEALEERPKNAAKPIFEPIIQQLNDYIFQRESYDNNKELSTTSTSHEIGLDISDTKEP</sequence>
<accession>A0ABN7W7V8</accession>
<feature type="non-terminal residue" evidence="2">
    <location>
        <position position="118"/>
    </location>
</feature>
<comment type="caution">
    <text evidence="2">The sequence shown here is derived from an EMBL/GenBank/DDBJ whole genome shotgun (WGS) entry which is preliminary data.</text>
</comment>
<evidence type="ECO:0000313" key="2">
    <source>
        <dbReference type="EMBL" id="CAG8818820.1"/>
    </source>
</evidence>
<evidence type="ECO:0000256" key="1">
    <source>
        <dbReference type="SAM" id="MobiDB-lite"/>
    </source>
</evidence>
<dbReference type="Proteomes" id="UP000789901">
    <property type="component" value="Unassembled WGS sequence"/>
</dbReference>
<protein>
    <submittedName>
        <fullName evidence="2">33079_t:CDS:1</fullName>
    </submittedName>
</protein>
<feature type="non-terminal residue" evidence="2">
    <location>
        <position position="1"/>
    </location>
</feature>
<name>A0ABN7W7V8_GIGMA</name>
<reference evidence="2 3" key="1">
    <citation type="submission" date="2021-06" db="EMBL/GenBank/DDBJ databases">
        <authorList>
            <person name="Kallberg Y."/>
            <person name="Tangrot J."/>
            <person name="Rosling A."/>
        </authorList>
    </citation>
    <scope>NUCLEOTIDE SEQUENCE [LARGE SCALE GENOMIC DNA]</scope>
    <source>
        <strain evidence="2 3">120-4 pot B 10/14</strain>
    </source>
</reference>
<gene>
    <name evidence="2" type="ORF">GMARGA_LOCUS27154</name>
</gene>
<organism evidence="2 3">
    <name type="scientific">Gigaspora margarita</name>
    <dbReference type="NCBI Taxonomy" id="4874"/>
    <lineage>
        <taxon>Eukaryota</taxon>
        <taxon>Fungi</taxon>
        <taxon>Fungi incertae sedis</taxon>
        <taxon>Mucoromycota</taxon>
        <taxon>Glomeromycotina</taxon>
        <taxon>Glomeromycetes</taxon>
        <taxon>Diversisporales</taxon>
        <taxon>Gigasporaceae</taxon>
        <taxon>Gigaspora</taxon>
    </lineage>
</organism>
<proteinExistence type="predicted"/>
<keyword evidence="3" id="KW-1185">Reference proteome</keyword>
<evidence type="ECO:0000313" key="3">
    <source>
        <dbReference type="Proteomes" id="UP000789901"/>
    </source>
</evidence>
<feature type="region of interest" description="Disordered" evidence="1">
    <location>
        <begin position="97"/>
        <end position="118"/>
    </location>
</feature>